<evidence type="ECO:0000256" key="3">
    <source>
        <dbReference type="ARBA" id="ARBA00022840"/>
    </source>
</evidence>
<keyword evidence="9" id="KW-1185">Reference proteome</keyword>
<feature type="domain" description="Protein kinase" evidence="7">
    <location>
        <begin position="82"/>
        <end position="338"/>
    </location>
</feature>
<feature type="compositionally biased region" description="Basic and acidic residues" evidence="6">
    <location>
        <begin position="373"/>
        <end position="383"/>
    </location>
</feature>
<evidence type="ECO:0000256" key="6">
    <source>
        <dbReference type="SAM" id="MobiDB-lite"/>
    </source>
</evidence>
<dbReference type="PROSITE" id="PS00107">
    <property type="entry name" value="PROTEIN_KINASE_ATP"/>
    <property type="match status" value="1"/>
</dbReference>
<comment type="caution">
    <text evidence="8">The sequence shown here is derived from an EMBL/GenBank/DDBJ whole genome shotgun (WGS) entry which is preliminary data.</text>
</comment>
<dbReference type="InterPro" id="IPR000719">
    <property type="entry name" value="Prot_kinase_dom"/>
</dbReference>
<evidence type="ECO:0000313" key="8">
    <source>
        <dbReference type="EMBL" id="TKR96269.1"/>
    </source>
</evidence>
<dbReference type="SMART" id="SM00220">
    <property type="entry name" value="S_TKc"/>
    <property type="match status" value="1"/>
</dbReference>
<dbReference type="SUPFAM" id="SSF56112">
    <property type="entry name" value="Protein kinase-like (PK-like)"/>
    <property type="match status" value="1"/>
</dbReference>
<proteinExistence type="inferred from homology"/>
<reference evidence="8 9" key="1">
    <citation type="journal article" date="2015" name="Genome Biol.">
        <title>Comparative genomics of Steinernema reveals deeply conserved gene regulatory networks.</title>
        <authorList>
            <person name="Dillman A.R."/>
            <person name="Macchietto M."/>
            <person name="Porter C.F."/>
            <person name="Rogers A."/>
            <person name="Williams B."/>
            <person name="Antoshechkin I."/>
            <person name="Lee M.M."/>
            <person name="Goodwin Z."/>
            <person name="Lu X."/>
            <person name="Lewis E.E."/>
            <person name="Goodrich-Blair H."/>
            <person name="Stock S.P."/>
            <person name="Adams B.J."/>
            <person name="Sternberg P.W."/>
            <person name="Mortazavi A."/>
        </authorList>
    </citation>
    <scope>NUCLEOTIDE SEQUENCE [LARGE SCALE GENOMIC DNA]</scope>
    <source>
        <strain evidence="8 9">ALL</strain>
    </source>
</reference>
<name>A0A4U5PHZ4_STECR</name>
<sequence length="410" mass="46203">MGNKQSHGDRHNQVGGGRVVPIHGAQVKKNFLCNLFAKSRLDPATLAHSCPPPVGGEMPVGEATVLRDRPALRLDSRLVCKYEVLSVVGKGSFSQVLRVQHRITRQYYAVKLVSVESNLIDANSVNNELQILSRVSHPFVIRLEEVFKSSTRLFIVMEMASGGEMYDRVVAKGRFSESEARHAIRMLLNGLAYLHAIKITHRDLKPENILYSDTRPDARLLITDFGLAHQGTKPNETMTETCGTPEYIAPEVLLRVAYTEKVDMWAVGVIAYILMSGIMPFDDDCRSRLYTHIITANYVYYPQFWSGSELAKQFVDSLLETNSDLRLSALDASKHDWTVGERTHLNVSIKARPASDYNSMTRTKSTRSIRSVTRSDHGHRVDPREVDQLASDLQRVHNSHRQSTKHYGVF</sequence>
<evidence type="ECO:0000256" key="4">
    <source>
        <dbReference type="PROSITE-ProRule" id="PRU10141"/>
    </source>
</evidence>
<feature type="region of interest" description="Disordered" evidence="6">
    <location>
        <begin position="357"/>
        <end position="383"/>
    </location>
</feature>
<dbReference type="Gene3D" id="1.10.510.10">
    <property type="entry name" value="Transferase(Phosphotransferase) domain 1"/>
    <property type="match status" value="1"/>
</dbReference>
<keyword evidence="2 4" id="KW-0547">Nucleotide-binding</keyword>
<dbReference type="GO" id="GO:0005524">
    <property type="term" value="F:ATP binding"/>
    <property type="evidence" value="ECO:0007669"/>
    <property type="project" value="UniProtKB-UniRule"/>
</dbReference>
<comment type="similarity">
    <text evidence="5">Belongs to the protein kinase superfamily.</text>
</comment>
<keyword evidence="3 4" id="KW-0067">ATP-binding</keyword>
<organism evidence="8 9">
    <name type="scientific">Steinernema carpocapsae</name>
    <name type="common">Entomopathogenic nematode</name>
    <dbReference type="NCBI Taxonomy" id="34508"/>
    <lineage>
        <taxon>Eukaryota</taxon>
        <taxon>Metazoa</taxon>
        <taxon>Ecdysozoa</taxon>
        <taxon>Nematoda</taxon>
        <taxon>Chromadorea</taxon>
        <taxon>Rhabditida</taxon>
        <taxon>Tylenchina</taxon>
        <taxon>Panagrolaimomorpha</taxon>
        <taxon>Strongyloidoidea</taxon>
        <taxon>Steinernematidae</taxon>
        <taxon>Steinernema</taxon>
    </lineage>
</organism>
<dbReference type="Pfam" id="PF00069">
    <property type="entry name" value="Pkinase"/>
    <property type="match status" value="1"/>
</dbReference>
<feature type="binding site" evidence="4">
    <location>
        <position position="111"/>
    </location>
    <ligand>
        <name>ATP</name>
        <dbReference type="ChEBI" id="CHEBI:30616"/>
    </ligand>
</feature>
<keyword evidence="5" id="KW-0418">Kinase</keyword>
<evidence type="ECO:0000256" key="1">
    <source>
        <dbReference type="ARBA" id="ARBA00001946"/>
    </source>
</evidence>
<comment type="cofactor">
    <cofactor evidence="1">
        <name>Mg(2+)</name>
        <dbReference type="ChEBI" id="CHEBI:18420"/>
    </cofactor>
</comment>
<evidence type="ECO:0000313" key="9">
    <source>
        <dbReference type="Proteomes" id="UP000298663"/>
    </source>
</evidence>
<dbReference type="Proteomes" id="UP000298663">
    <property type="component" value="Unassembled WGS sequence"/>
</dbReference>
<evidence type="ECO:0000259" key="7">
    <source>
        <dbReference type="PROSITE" id="PS50011"/>
    </source>
</evidence>
<accession>A0A4U5PHZ4</accession>
<dbReference type="InterPro" id="IPR017441">
    <property type="entry name" value="Protein_kinase_ATP_BS"/>
</dbReference>
<dbReference type="PROSITE" id="PS00108">
    <property type="entry name" value="PROTEIN_KINASE_ST"/>
    <property type="match status" value="1"/>
</dbReference>
<protein>
    <recommendedName>
        <fullName evidence="7">Protein kinase domain-containing protein</fullName>
    </recommendedName>
</protein>
<gene>
    <name evidence="8" type="ORF">L596_010315</name>
</gene>
<evidence type="ECO:0000256" key="5">
    <source>
        <dbReference type="RuleBase" id="RU000304"/>
    </source>
</evidence>
<dbReference type="GO" id="GO:0004674">
    <property type="term" value="F:protein serine/threonine kinase activity"/>
    <property type="evidence" value="ECO:0007669"/>
    <property type="project" value="UniProtKB-KW"/>
</dbReference>
<dbReference type="FunFam" id="1.10.510.10:FF:000571">
    <property type="entry name" value="Maternal embryonic leucine zipper kinase"/>
    <property type="match status" value="1"/>
</dbReference>
<feature type="compositionally biased region" description="Polar residues" evidence="6">
    <location>
        <begin position="357"/>
        <end position="372"/>
    </location>
</feature>
<reference evidence="8 9" key="2">
    <citation type="journal article" date="2019" name="G3 (Bethesda)">
        <title>Hybrid Assembly of the Genome of the Entomopathogenic Nematode Steinernema carpocapsae Identifies the X-Chromosome.</title>
        <authorList>
            <person name="Serra L."/>
            <person name="Macchietto M."/>
            <person name="Macias-Munoz A."/>
            <person name="McGill C.J."/>
            <person name="Rodriguez I.M."/>
            <person name="Rodriguez B."/>
            <person name="Murad R."/>
            <person name="Mortazavi A."/>
        </authorList>
    </citation>
    <scope>NUCLEOTIDE SEQUENCE [LARGE SCALE GENOMIC DNA]</scope>
    <source>
        <strain evidence="8 9">ALL</strain>
    </source>
</reference>
<dbReference type="EMBL" id="AZBU02000002">
    <property type="protein sequence ID" value="TKR96269.1"/>
    <property type="molecule type" value="Genomic_DNA"/>
</dbReference>
<dbReference type="InterPro" id="IPR008271">
    <property type="entry name" value="Ser/Thr_kinase_AS"/>
</dbReference>
<dbReference type="AlphaFoldDB" id="A0A4U5PHZ4"/>
<dbReference type="STRING" id="34508.A0A4U5PHZ4"/>
<keyword evidence="5" id="KW-0808">Transferase</keyword>
<dbReference type="PANTHER" id="PTHR24347">
    <property type="entry name" value="SERINE/THREONINE-PROTEIN KINASE"/>
    <property type="match status" value="1"/>
</dbReference>
<evidence type="ECO:0000256" key="2">
    <source>
        <dbReference type="ARBA" id="ARBA00022741"/>
    </source>
</evidence>
<dbReference type="InterPro" id="IPR011009">
    <property type="entry name" value="Kinase-like_dom_sf"/>
</dbReference>
<dbReference type="PROSITE" id="PS50011">
    <property type="entry name" value="PROTEIN_KINASE_DOM"/>
    <property type="match status" value="1"/>
</dbReference>
<keyword evidence="5" id="KW-0723">Serine/threonine-protein kinase</keyword>
<dbReference type="OrthoDB" id="40902at2759"/>